<dbReference type="SMART" id="SM00926">
    <property type="entry name" value="Molybdop_Fe4S4"/>
    <property type="match status" value="1"/>
</dbReference>
<keyword evidence="1" id="KW-0004">4Fe-4S</keyword>
<feature type="non-terminal residue" evidence="6">
    <location>
        <position position="279"/>
    </location>
</feature>
<proteinExistence type="predicted"/>
<evidence type="ECO:0000256" key="3">
    <source>
        <dbReference type="ARBA" id="ARBA00023004"/>
    </source>
</evidence>
<sequence>MQSSPTVCPSCSLGCNTYTSERYGELRRVHNRYHNEINGYFLCDRGRFGAQHVNSDQRIPQAGIRNAEGKYDAIPLDEALAKIKSLLRESTIGIGSPRASLEANEALRQLVGAENYANGMTDTEQAMSAVILDVLQSQIETPSMMEVESYDAILVVGEDITNHAPRLALSVRQAVRNLGQQLAGETGIADWHDAAVRELTQHDLSPLILLTPMADRLDDVASQIFRRAPDDIISLTEQITSALNSEAPSHAQEIATTLSQAKRPLIISGTSLNSPNILK</sequence>
<dbReference type="Gene3D" id="3.30.200.210">
    <property type="match status" value="1"/>
</dbReference>
<evidence type="ECO:0000256" key="2">
    <source>
        <dbReference type="ARBA" id="ARBA00022723"/>
    </source>
</evidence>
<dbReference type="PANTHER" id="PTHR43105:SF10">
    <property type="entry name" value="NADH-QUINONE OXIDOREDUCTASE SUBUNIT G"/>
    <property type="match status" value="1"/>
</dbReference>
<dbReference type="InterPro" id="IPR006963">
    <property type="entry name" value="Mopterin_OxRdtase_4Fe-4S_dom"/>
</dbReference>
<evidence type="ECO:0000256" key="4">
    <source>
        <dbReference type="ARBA" id="ARBA00023014"/>
    </source>
</evidence>
<evidence type="ECO:0000259" key="5">
    <source>
        <dbReference type="PROSITE" id="PS51669"/>
    </source>
</evidence>
<feature type="domain" description="4Fe-4S Mo/W bis-MGD-type" evidence="5">
    <location>
        <begin position="1"/>
        <end position="57"/>
    </location>
</feature>
<dbReference type="GO" id="GO:0003954">
    <property type="term" value="F:NADH dehydrogenase activity"/>
    <property type="evidence" value="ECO:0007669"/>
    <property type="project" value="TreeGrafter"/>
</dbReference>
<dbReference type="GO" id="GO:0016020">
    <property type="term" value="C:membrane"/>
    <property type="evidence" value="ECO:0007669"/>
    <property type="project" value="TreeGrafter"/>
</dbReference>
<gene>
    <name evidence="6" type="ORF">METZ01_LOCUS408012</name>
</gene>
<protein>
    <recommendedName>
        <fullName evidence="5">4Fe-4S Mo/W bis-MGD-type domain-containing protein</fullName>
    </recommendedName>
</protein>
<keyword evidence="4" id="KW-0411">Iron-sulfur</keyword>
<reference evidence="6" key="1">
    <citation type="submission" date="2018-05" db="EMBL/GenBank/DDBJ databases">
        <authorList>
            <person name="Lanie J.A."/>
            <person name="Ng W.-L."/>
            <person name="Kazmierczak K.M."/>
            <person name="Andrzejewski T.M."/>
            <person name="Davidsen T.M."/>
            <person name="Wayne K.J."/>
            <person name="Tettelin H."/>
            <person name="Glass J.I."/>
            <person name="Rusch D."/>
            <person name="Podicherti R."/>
            <person name="Tsui H.-C.T."/>
            <person name="Winkler M.E."/>
        </authorList>
    </citation>
    <scope>NUCLEOTIDE SEQUENCE</scope>
</reference>
<organism evidence="6">
    <name type="scientific">marine metagenome</name>
    <dbReference type="NCBI Taxonomy" id="408172"/>
    <lineage>
        <taxon>unclassified sequences</taxon>
        <taxon>metagenomes</taxon>
        <taxon>ecological metagenomes</taxon>
    </lineage>
</organism>
<evidence type="ECO:0000313" key="6">
    <source>
        <dbReference type="EMBL" id="SVD55158.1"/>
    </source>
</evidence>
<accession>A0A382WAK6</accession>
<keyword evidence="2" id="KW-0479">Metal-binding</keyword>
<dbReference type="EMBL" id="UINC01157912">
    <property type="protein sequence ID" value="SVD55158.1"/>
    <property type="molecule type" value="Genomic_DNA"/>
</dbReference>
<keyword evidence="3" id="KW-0408">Iron</keyword>
<evidence type="ECO:0000256" key="1">
    <source>
        <dbReference type="ARBA" id="ARBA00022485"/>
    </source>
</evidence>
<dbReference type="PANTHER" id="PTHR43105">
    <property type="entry name" value="RESPIRATORY NITRATE REDUCTASE"/>
    <property type="match status" value="1"/>
</dbReference>
<dbReference type="SUPFAM" id="SSF53706">
    <property type="entry name" value="Formate dehydrogenase/DMSO reductase, domains 1-3"/>
    <property type="match status" value="1"/>
</dbReference>
<dbReference type="PROSITE" id="PS51669">
    <property type="entry name" value="4FE4S_MOW_BIS_MGD"/>
    <property type="match status" value="1"/>
</dbReference>
<name>A0A382WAK6_9ZZZZ</name>
<dbReference type="GO" id="GO:0046872">
    <property type="term" value="F:metal ion binding"/>
    <property type="evidence" value="ECO:0007669"/>
    <property type="project" value="UniProtKB-KW"/>
</dbReference>
<dbReference type="AlphaFoldDB" id="A0A382WAK6"/>
<dbReference type="GO" id="GO:0022904">
    <property type="term" value="P:respiratory electron transport chain"/>
    <property type="evidence" value="ECO:0007669"/>
    <property type="project" value="TreeGrafter"/>
</dbReference>
<dbReference type="GO" id="GO:0051539">
    <property type="term" value="F:4 iron, 4 sulfur cluster binding"/>
    <property type="evidence" value="ECO:0007669"/>
    <property type="project" value="UniProtKB-KW"/>
</dbReference>
<dbReference type="InterPro" id="IPR050123">
    <property type="entry name" value="Prok_molybdopt-oxidoreductase"/>
</dbReference>
<dbReference type="Pfam" id="PF04879">
    <property type="entry name" value="Molybdop_Fe4S4"/>
    <property type="match status" value="1"/>
</dbReference>